<evidence type="ECO:0000256" key="3">
    <source>
        <dbReference type="ARBA" id="ARBA00022777"/>
    </source>
</evidence>
<dbReference type="InterPro" id="IPR001174">
    <property type="entry name" value="HddA/FKP"/>
</dbReference>
<proteinExistence type="predicted"/>
<gene>
    <name evidence="7" type="ORF">CYNAS_LOCUS20571</name>
</gene>
<feature type="region of interest" description="Disordered" evidence="5">
    <location>
        <begin position="1"/>
        <end position="28"/>
    </location>
</feature>
<organism evidence="7 8">
    <name type="scientific">Cylicocyclus nassatus</name>
    <name type="common">Nematode worm</name>
    <dbReference type="NCBI Taxonomy" id="53992"/>
    <lineage>
        <taxon>Eukaryota</taxon>
        <taxon>Metazoa</taxon>
        <taxon>Ecdysozoa</taxon>
        <taxon>Nematoda</taxon>
        <taxon>Chromadorea</taxon>
        <taxon>Rhabditida</taxon>
        <taxon>Rhabditina</taxon>
        <taxon>Rhabditomorpha</taxon>
        <taxon>Strongyloidea</taxon>
        <taxon>Strongylidae</taxon>
        <taxon>Cylicocyclus</taxon>
    </lineage>
</organism>
<keyword evidence="4" id="KW-0067">ATP-binding</keyword>
<keyword evidence="8" id="KW-1185">Reference proteome</keyword>
<protein>
    <recommendedName>
        <fullName evidence="6">GHMP kinase N-terminal domain-containing protein</fullName>
    </recommendedName>
</protein>
<dbReference type="InterPro" id="IPR006204">
    <property type="entry name" value="GHMP_kinase_N_dom"/>
</dbReference>
<dbReference type="SUPFAM" id="SSF54211">
    <property type="entry name" value="Ribosomal protein S5 domain 2-like"/>
    <property type="match status" value="1"/>
</dbReference>
<dbReference type="GO" id="GO:0042352">
    <property type="term" value="P:GDP-L-fucose salvage"/>
    <property type="evidence" value="ECO:0007669"/>
    <property type="project" value="TreeGrafter"/>
</dbReference>
<evidence type="ECO:0000259" key="6">
    <source>
        <dbReference type="Pfam" id="PF00288"/>
    </source>
</evidence>
<dbReference type="InterPro" id="IPR052203">
    <property type="entry name" value="GHMP_Kinase-Related"/>
</dbReference>
<dbReference type="Proteomes" id="UP001176961">
    <property type="component" value="Unassembled WGS sequence"/>
</dbReference>
<dbReference type="SUPFAM" id="SSF55060">
    <property type="entry name" value="GHMP Kinase, C-terminal domain"/>
    <property type="match status" value="1"/>
</dbReference>
<dbReference type="GO" id="GO:0050201">
    <property type="term" value="F:fucokinase activity"/>
    <property type="evidence" value="ECO:0007669"/>
    <property type="project" value="TreeGrafter"/>
</dbReference>
<keyword evidence="2" id="KW-0547">Nucleotide-binding</keyword>
<feature type="compositionally biased region" description="Basic and acidic residues" evidence="5">
    <location>
        <begin position="13"/>
        <end position="28"/>
    </location>
</feature>
<evidence type="ECO:0000256" key="5">
    <source>
        <dbReference type="SAM" id="MobiDB-lite"/>
    </source>
</evidence>
<dbReference type="PANTHER" id="PTHR32463:SF0">
    <property type="entry name" value="L-FUCOSE KINASE"/>
    <property type="match status" value="1"/>
</dbReference>
<dbReference type="InterPro" id="IPR036554">
    <property type="entry name" value="GHMP_kinase_C_sf"/>
</dbReference>
<feature type="domain" description="GHMP kinase N-terminal" evidence="6">
    <location>
        <begin position="97"/>
        <end position="173"/>
    </location>
</feature>
<evidence type="ECO:0000313" key="8">
    <source>
        <dbReference type="Proteomes" id="UP001176961"/>
    </source>
</evidence>
<dbReference type="PRINTS" id="PR00960">
    <property type="entry name" value="LMBPPROTEIN"/>
</dbReference>
<comment type="caution">
    <text evidence="7">The sequence shown here is derived from an EMBL/GenBank/DDBJ whole genome shotgun (WGS) entry which is preliminary data.</text>
</comment>
<evidence type="ECO:0000256" key="2">
    <source>
        <dbReference type="ARBA" id="ARBA00022741"/>
    </source>
</evidence>
<dbReference type="PANTHER" id="PTHR32463">
    <property type="entry name" value="L-FUCOSE KINASE"/>
    <property type="match status" value="1"/>
</dbReference>
<evidence type="ECO:0000256" key="1">
    <source>
        <dbReference type="ARBA" id="ARBA00022679"/>
    </source>
</evidence>
<reference evidence="7" key="1">
    <citation type="submission" date="2023-07" db="EMBL/GenBank/DDBJ databases">
        <authorList>
            <consortium name="CYATHOMIX"/>
        </authorList>
    </citation>
    <scope>NUCLEOTIDE SEQUENCE</scope>
    <source>
        <strain evidence="7">N/A</strain>
    </source>
</reference>
<dbReference type="Gene3D" id="3.30.230.120">
    <property type="match status" value="1"/>
</dbReference>
<keyword evidence="3" id="KW-0418">Kinase</keyword>
<evidence type="ECO:0000256" key="4">
    <source>
        <dbReference type="ARBA" id="ARBA00022840"/>
    </source>
</evidence>
<dbReference type="AlphaFoldDB" id="A0AA36HEP2"/>
<dbReference type="InterPro" id="IPR020568">
    <property type="entry name" value="Ribosomal_Su5_D2-typ_SF"/>
</dbReference>
<evidence type="ECO:0000313" key="7">
    <source>
        <dbReference type="EMBL" id="CAJ0608588.1"/>
    </source>
</evidence>
<dbReference type="Pfam" id="PF00288">
    <property type="entry name" value="GHMP_kinases_N"/>
    <property type="match status" value="1"/>
</dbReference>
<dbReference type="EMBL" id="CATQJL010000316">
    <property type="protein sequence ID" value="CAJ0608588.1"/>
    <property type="molecule type" value="Genomic_DNA"/>
</dbReference>
<keyword evidence="1" id="KW-0808">Transferase</keyword>
<accession>A0AA36HEP2</accession>
<dbReference type="GO" id="GO:0005524">
    <property type="term" value="F:ATP binding"/>
    <property type="evidence" value="ECO:0007669"/>
    <property type="project" value="UniProtKB-KW"/>
</dbReference>
<name>A0AA36HEP2_CYLNA</name>
<sequence length="350" mass="38188">MKFETEEQLQLSRKPENRPEENIQRTDATKKPITCHVRPSAINGVTVKSEGTTLFFVNSSAIHDSCNKPGNPGALICACLVCVGISRTREDDLGSALKRMFTTSGLEIECQSCLPHGSGLGTSSILAAAIIKALWSSSSIPHTEKNICHAVLMVEQLLTTGGGWQDQVGCLYPGVKKGFVSEDDMSVDAEAISISKEFEMEINKRMVLIYTGKTRLAKNLLQEVIRGWYSGGPIREVIKTLEDNIDQFVAALTEGRMPHDLIEVYYNAKKTLATGCEPDIVSSLISSLKSNNLVETAWLAGAGGGGFLYVWMKPNISSDKIRSHVAKYGTAEVTVHTITIDNSPIKCYSR</sequence>